<keyword evidence="4" id="KW-0812">Transmembrane</keyword>
<dbReference type="PANTHER" id="PTHR43343:SF3">
    <property type="entry name" value="PROTEASE DO-LIKE 8, CHLOROPLASTIC"/>
    <property type="match status" value="1"/>
</dbReference>
<proteinExistence type="predicted"/>
<accession>A0A8J4H661</accession>
<gene>
    <name evidence="6" type="ORF">XYCOK13_32900</name>
</gene>
<dbReference type="InterPro" id="IPR051201">
    <property type="entry name" value="Chloro_Bact_Ser_Proteases"/>
</dbReference>
<dbReference type="InterPro" id="IPR001478">
    <property type="entry name" value="PDZ"/>
</dbReference>
<dbReference type="GO" id="GO:0004252">
    <property type="term" value="F:serine-type endopeptidase activity"/>
    <property type="evidence" value="ECO:0007669"/>
    <property type="project" value="InterPro"/>
</dbReference>
<dbReference type="SUPFAM" id="SSF50494">
    <property type="entry name" value="Trypsin-like serine proteases"/>
    <property type="match status" value="1"/>
</dbReference>
<dbReference type="Pfam" id="PF13180">
    <property type="entry name" value="PDZ_2"/>
    <property type="match status" value="1"/>
</dbReference>
<feature type="domain" description="PDZ" evidence="5">
    <location>
        <begin position="314"/>
        <end position="400"/>
    </location>
</feature>
<dbReference type="SUPFAM" id="SSF50156">
    <property type="entry name" value="PDZ domain-like"/>
    <property type="match status" value="1"/>
</dbReference>
<evidence type="ECO:0000256" key="4">
    <source>
        <dbReference type="SAM" id="Phobius"/>
    </source>
</evidence>
<dbReference type="InterPro" id="IPR001940">
    <property type="entry name" value="Peptidase_S1C"/>
</dbReference>
<comment type="caution">
    <text evidence="6">The sequence shown here is derived from an EMBL/GenBank/DDBJ whole genome shotgun (WGS) entry which is preliminary data.</text>
</comment>
<keyword evidence="7" id="KW-1185">Reference proteome</keyword>
<keyword evidence="3" id="KW-0720">Serine protease</keyword>
<keyword evidence="2" id="KW-0378">Hydrolase</keyword>
<dbReference type="Proteomes" id="UP000677918">
    <property type="component" value="Unassembled WGS sequence"/>
</dbReference>
<protein>
    <recommendedName>
        <fullName evidence="5">PDZ domain-containing protein</fullName>
    </recommendedName>
</protein>
<keyword evidence="1" id="KW-0645">Protease</keyword>
<evidence type="ECO:0000313" key="7">
    <source>
        <dbReference type="Proteomes" id="UP000677918"/>
    </source>
</evidence>
<name>A0A8J4H661_9BACL</name>
<evidence type="ECO:0000256" key="1">
    <source>
        <dbReference type="ARBA" id="ARBA00022670"/>
    </source>
</evidence>
<dbReference type="PRINTS" id="PR00834">
    <property type="entry name" value="PROTEASES2C"/>
</dbReference>
<evidence type="ECO:0000313" key="6">
    <source>
        <dbReference type="EMBL" id="GIQ70466.1"/>
    </source>
</evidence>
<evidence type="ECO:0000259" key="5">
    <source>
        <dbReference type="SMART" id="SM00228"/>
    </source>
</evidence>
<dbReference type="Gene3D" id="2.30.42.10">
    <property type="match status" value="1"/>
</dbReference>
<sequence>MAMRWFRDDFYSPRLSRRARRELLGGGSFKRRWPEWLGSLPFVSAAALMSIVCAAFVLVGAGIALAVVKPWQAATQQQADQPAPTQAMPEGGMSMLHELIVEAVEKVNPSIVTILSGIGDADSVMELGMGSGVIYEIRDGRARIVTNMHVIDEGTVVEVVLPSGERKKADILGGDVLSDLAVVEVDASGIKQAAEFGDSSKLKAGQAAIAIGNPLGLNYALSVTAGIISSPQLTIRMPAANGSTESLVDVIQTDAAINWGNSGGALIDLQGRVIGINSMKVAQSGVEGLGFALPINEVRPIVQMLAEEGRVLRPLMGVRTQDLGLLPSEERARLNLPDHVHTGLVIVEASAPASHAGLQADDVIVQLDHQPVRDFLELRKYLYDNKTIGDTLEVTYYRNGKKQTATITLADNAGQ</sequence>
<evidence type="ECO:0000256" key="2">
    <source>
        <dbReference type="ARBA" id="ARBA00022801"/>
    </source>
</evidence>
<dbReference type="SMART" id="SM00228">
    <property type="entry name" value="PDZ"/>
    <property type="match status" value="1"/>
</dbReference>
<keyword evidence="4" id="KW-0472">Membrane</keyword>
<reference evidence="6" key="1">
    <citation type="submission" date="2021-04" db="EMBL/GenBank/DDBJ databases">
        <title>Draft genome sequence of Xylanibacillus composti strain K13.</title>
        <authorList>
            <person name="Uke A."/>
            <person name="Chhe C."/>
            <person name="Baramee S."/>
            <person name="Kosugi A."/>
        </authorList>
    </citation>
    <scope>NUCLEOTIDE SEQUENCE</scope>
    <source>
        <strain evidence="6">K13</strain>
    </source>
</reference>
<dbReference type="GO" id="GO:0006508">
    <property type="term" value="P:proteolysis"/>
    <property type="evidence" value="ECO:0007669"/>
    <property type="project" value="UniProtKB-KW"/>
</dbReference>
<dbReference type="InterPro" id="IPR036034">
    <property type="entry name" value="PDZ_sf"/>
</dbReference>
<dbReference type="EMBL" id="BOVK01000049">
    <property type="protein sequence ID" value="GIQ70466.1"/>
    <property type="molecule type" value="Genomic_DNA"/>
</dbReference>
<dbReference type="AlphaFoldDB" id="A0A8J4H661"/>
<evidence type="ECO:0000256" key="3">
    <source>
        <dbReference type="ARBA" id="ARBA00022825"/>
    </source>
</evidence>
<dbReference type="InterPro" id="IPR009003">
    <property type="entry name" value="Peptidase_S1_PA"/>
</dbReference>
<dbReference type="Gene3D" id="2.40.10.120">
    <property type="match status" value="1"/>
</dbReference>
<organism evidence="6 7">
    <name type="scientific">Xylanibacillus composti</name>
    <dbReference type="NCBI Taxonomy" id="1572762"/>
    <lineage>
        <taxon>Bacteria</taxon>
        <taxon>Bacillati</taxon>
        <taxon>Bacillota</taxon>
        <taxon>Bacilli</taxon>
        <taxon>Bacillales</taxon>
        <taxon>Paenibacillaceae</taxon>
        <taxon>Xylanibacillus</taxon>
    </lineage>
</organism>
<keyword evidence="4" id="KW-1133">Transmembrane helix</keyword>
<dbReference type="Pfam" id="PF13365">
    <property type="entry name" value="Trypsin_2"/>
    <property type="match status" value="1"/>
</dbReference>
<feature type="transmembrane region" description="Helical" evidence="4">
    <location>
        <begin position="42"/>
        <end position="68"/>
    </location>
</feature>
<dbReference type="PANTHER" id="PTHR43343">
    <property type="entry name" value="PEPTIDASE S12"/>
    <property type="match status" value="1"/>
</dbReference>